<keyword evidence="1" id="KW-1133">Transmembrane helix</keyword>
<protein>
    <submittedName>
        <fullName evidence="3">DUF2892 domain-containing protein</fullName>
    </submittedName>
</protein>
<keyword evidence="4" id="KW-1185">Reference proteome</keyword>
<feature type="transmembrane region" description="Helical" evidence="1">
    <location>
        <begin position="12"/>
        <end position="27"/>
    </location>
</feature>
<feature type="transmembrane region" description="Helical" evidence="1">
    <location>
        <begin position="33"/>
        <end position="59"/>
    </location>
</feature>
<comment type="caution">
    <text evidence="3">The sequence shown here is derived from an EMBL/GenBank/DDBJ whole genome shotgun (WGS) entry which is preliminary data.</text>
</comment>
<keyword evidence="1" id="KW-0812">Transmembrane</keyword>
<dbReference type="RefSeq" id="WP_143919083.1">
    <property type="nucleotide sequence ID" value="NZ_CANLFO010000011.1"/>
</dbReference>
<evidence type="ECO:0000256" key="1">
    <source>
        <dbReference type="SAM" id="Phobius"/>
    </source>
</evidence>
<keyword evidence="1" id="KW-0472">Membrane</keyword>
<accession>A0A554VAL9</accession>
<gene>
    <name evidence="3" type="ORF">FOF46_29805</name>
</gene>
<sequence length="70" mass="7803">MKKNMSNLDRIIRLVIIAVIAILYYTGTVQGVFAFILLGVAGILLLTSFVNFCPLYRLLGINTCRIKTPN</sequence>
<evidence type="ECO:0000313" key="4">
    <source>
        <dbReference type="Proteomes" id="UP000318833"/>
    </source>
</evidence>
<dbReference type="EMBL" id="VLNR01000122">
    <property type="protein sequence ID" value="TSE03204.1"/>
    <property type="molecule type" value="Genomic_DNA"/>
</dbReference>
<feature type="domain" description="Inner membrane protein YgaP-like transmembrane" evidence="2">
    <location>
        <begin position="1"/>
        <end position="66"/>
    </location>
</feature>
<dbReference type="OrthoDB" id="9804804at2"/>
<dbReference type="Pfam" id="PF11127">
    <property type="entry name" value="YgaP-like_TM"/>
    <property type="match status" value="1"/>
</dbReference>
<organism evidence="3 4">
    <name type="scientific">Aquimarina algiphila</name>
    <dbReference type="NCBI Taxonomy" id="2047982"/>
    <lineage>
        <taxon>Bacteria</taxon>
        <taxon>Pseudomonadati</taxon>
        <taxon>Bacteroidota</taxon>
        <taxon>Flavobacteriia</taxon>
        <taxon>Flavobacteriales</taxon>
        <taxon>Flavobacteriaceae</taxon>
        <taxon>Aquimarina</taxon>
    </lineage>
</organism>
<reference evidence="3 4" key="1">
    <citation type="submission" date="2019-07" db="EMBL/GenBank/DDBJ databases">
        <title>The draft genome sequence of Aquimarina algiphila M91.</title>
        <authorList>
            <person name="Meng X."/>
        </authorList>
    </citation>
    <scope>NUCLEOTIDE SEQUENCE [LARGE SCALE GENOMIC DNA]</scope>
    <source>
        <strain evidence="3 4">M91</strain>
    </source>
</reference>
<dbReference type="InterPro" id="IPR021309">
    <property type="entry name" value="YgaP-like_TM"/>
</dbReference>
<dbReference type="Proteomes" id="UP000318833">
    <property type="component" value="Unassembled WGS sequence"/>
</dbReference>
<dbReference type="AlphaFoldDB" id="A0A554VAL9"/>
<name>A0A554VAL9_9FLAO</name>
<proteinExistence type="predicted"/>
<evidence type="ECO:0000259" key="2">
    <source>
        <dbReference type="Pfam" id="PF11127"/>
    </source>
</evidence>
<evidence type="ECO:0000313" key="3">
    <source>
        <dbReference type="EMBL" id="TSE03204.1"/>
    </source>
</evidence>